<dbReference type="PANTHER" id="PTHR39321:SF3">
    <property type="entry name" value="PHOSPHOPANTETHEINE ADENYLYLTRANSFERASE"/>
    <property type="match status" value="1"/>
</dbReference>
<keyword evidence="6 11" id="KW-0548">Nucleotidyltransferase</keyword>
<evidence type="ECO:0000313" key="13">
    <source>
        <dbReference type="EMBL" id="RCW70297.1"/>
    </source>
</evidence>
<dbReference type="UniPathway" id="UPA00253">
    <property type="reaction ID" value="UER00332"/>
</dbReference>
<keyword evidence="4 11" id="KW-0662">Pyridine nucleotide biosynthesis</keyword>
<dbReference type="InterPro" id="IPR004821">
    <property type="entry name" value="Cyt_trans-like"/>
</dbReference>
<dbReference type="Proteomes" id="UP000252884">
    <property type="component" value="Unassembled WGS sequence"/>
</dbReference>
<evidence type="ECO:0000256" key="1">
    <source>
        <dbReference type="ARBA" id="ARBA00002324"/>
    </source>
</evidence>
<dbReference type="Pfam" id="PF01467">
    <property type="entry name" value="CTP_transf_like"/>
    <property type="match status" value="1"/>
</dbReference>
<comment type="function">
    <text evidence="1 11">Catalyzes the reversible adenylation of nicotinate mononucleotide (NaMN) to nicotinic acid adenine dinucleotide (NaAD).</text>
</comment>
<comment type="catalytic activity">
    <reaction evidence="10 11">
        <text>nicotinate beta-D-ribonucleotide + ATP + H(+) = deamido-NAD(+) + diphosphate</text>
        <dbReference type="Rhea" id="RHEA:22860"/>
        <dbReference type="ChEBI" id="CHEBI:15378"/>
        <dbReference type="ChEBI" id="CHEBI:30616"/>
        <dbReference type="ChEBI" id="CHEBI:33019"/>
        <dbReference type="ChEBI" id="CHEBI:57502"/>
        <dbReference type="ChEBI" id="CHEBI:58437"/>
        <dbReference type="EC" id="2.7.7.18"/>
    </reaction>
</comment>
<keyword evidence="5 11" id="KW-0808">Transferase</keyword>
<evidence type="ECO:0000256" key="10">
    <source>
        <dbReference type="ARBA" id="ARBA00048721"/>
    </source>
</evidence>
<evidence type="ECO:0000256" key="4">
    <source>
        <dbReference type="ARBA" id="ARBA00022642"/>
    </source>
</evidence>
<sequence length="206" mass="22610">MDLTDATMLRVGVYGGAFDPPHNTHVDLVRAAMAQWNLDRLHVLPTGQPWHRPKQPTNAVHRLVMAELAFESIPGVVVDAREIERTGPSYTVDSLRELQIGYPRARLHLLIGSDQARALTSWHAWQEIVALANLCVAARVDDASPQGRLPDLALPGATIDFLHTVPVATSATEIRQRVAAGQGIVHLVPPAVAGYIDQHHLYRTAR</sequence>
<dbReference type="AlphaFoldDB" id="A0A368XUT1"/>
<name>A0A368XUT1_9BURK</name>
<evidence type="ECO:0000313" key="14">
    <source>
        <dbReference type="Proteomes" id="UP000252884"/>
    </source>
</evidence>
<dbReference type="GO" id="GO:0004515">
    <property type="term" value="F:nicotinate-nucleotide adenylyltransferase activity"/>
    <property type="evidence" value="ECO:0007669"/>
    <property type="project" value="UniProtKB-UniRule"/>
</dbReference>
<evidence type="ECO:0000256" key="9">
    <source>
        <dbReference type="ARBA" id="ARBA00023027"/>
    </source>
</evidence>
<keyword evidence="7 11" id="KW-0547">Nucleotide-binding</keyword>
<evidence type="ECO:0000256" key="5">
    <source>
        <dbReference type="ARBA" id="ARBA00022679"/>
    </source>
</evidence>
<evidence type="ECO:0000256" key="3">
    <source>
        <dbReference type="ARBA" id="ARBA00009014"/>
    </source>
</evidence>
<gene>
    <name evidence="11" type="primary">nadD</name>
    <name evidence="13" type="ORF">DES41_105239</name>
</gene>
<dbReference type="SUPFAM" id="SSF52374">
    <property type="entry name" value="Nucleotidylyl transferase"/>
    <property type="match status" value="1"/>
</dbReference>
<evidence type="ECO:0000256" key="2">
    <source>
        <dbReference type="ARBA" id="ARBA00005019"/>
    </source>
</evidence>
<dbReference type="PANTHER" id="PTHR39321">
    <property type="entry name" value="NICOTINATE-NUCLEOTIDE ADENYLYLTRANSFERASE-RELATED"/>
    <property type="match status" value="1"/>
</dbReference>
<protein>
    <recommendedName>
        <fullName evidence="11">Probable nicotinate-nucleotide adenylyltransferase</fullName>
        <ecNumber evidence="11">2.7.7.18</ecNumber>
    </recommendedName>
    <alternativeName>
        <fullName evidence="11">Deamido-NAD(+) diphosphorylase</fullName>
    </alternativeName>
    <alternativeName>
        <fullName evidence="11">Deamido-NAD(+) pyrophosphorylase</fullName>
    </alternativeName>
    <alternativeName>
        <fullName evidence="11">Nicotinate mononucleotide adenylyltransferase</fullName>
        <shortName evidence="11">NaMN adenylyltransferase</shortName>
    </alternativeName>
</protein>
<evidence type="ECO:0000256" key="11">
    <source>
        <dbReference type="HAMAP-Rule" id="MF_00244"/>
    </source>
</evidence>
<dbReference type="InterPro" id="IPR005248">
    <property type="entry name" value="NadD/NMNAT"/>
</dbReference>
<comment type="similarity">
    <text evidence="3 11">Belongs to the NadD family.</text>
</comment>
<dbReference type="EMBL" id="QPJK01000005">
    <property type="protein sequence ID" value="RCW70297.1"/>
    <property type="molecule type" value="Genomic_DNA"/>
</dbReference>
<evidence type="ECO:0000256" key="6">
    <source>
        <dbReference type="ARBA" id="ARBA00022695"/>
    </source>
</evidence>
<accession>A0A368XUT1</accession>
<keyword evidence="14" id="KW-1185">Reference proteome</keyword>
<organism evidence="13 14">
    <name type="scientific">Pseudorhodoferax soli</name>
    <dbReference type="NCBI Taxonomy" id="545864"/>
    <lineage>
        <taxon>Bacteria</taxon>
        <taxon>Pseudomonadati</taxon>
        <taxon>Pseudomonadota</taxon>
        <taxon>Betaproteobacteria</taxon>
        <taxon>Burkholderiales</taxon>
        <taxon>Comamonadaceae</taxon>
    </lineage>
</organism>
<comment type="pathway">
    <text evidence="2 11">Cofactor biosynthesis; NAD(+) biosynthesis; deamido-NAD(+) from nicotinate D-ribonucleotide: step 1/1.</text>
</comment>
<dbReference type="CDD" id="cd02165">
    <property type="entry name" value="NMNAT"/>
    <property type="match status" value="1"/>
</dbReference>
<comment type="caution">
    <text evidence="13">The sequence shown here is derived from an EMBL/GenBank/DDBJ whole genome shotgun (WGS) entry which is preliminary data.</text>
</comment>
<proteinExistence type="inferred from homology"/>
<evidence type="ECO:0000259" key="12">
    <source>
        <dbReference type="Pfam" id="PF01467"/>
    </source>
</evidence>
<evidence type="ECO:0000256" key="8">
    <source>
        <dbReference type="ARBA" id="ARBA00022840"/>
    </source>
</evidence>
<dbReference type="RefSeq" id="WP_114469248.1">
    <property type="nucleotide sequence ID" value="NZ_QPJK01000005.1"/>
</dbReference>
<keyword evidence="9 11" id="KW-0520">NAD</keyword>
<dbReference type="NCBIfam" id="TIGR00482">
    <property type="entry name" value="nicotinate (nicotinamide) nucleotide adenylyltransferase"/>
    <property type="match status" value="1"/>
</dbReference>
<dbReference type="GO" id="GO:0009435">
    <property type="term" value="P:NAD+ biosynthetic process"/>
    <property type="evidence" value="ECO:0007669"/>
    <property type="project" value="UniProtKB-UniRule"/>
</dbReference>
<reference evidence="13 14" key="1">
    <citation type="submission" date="2018-07" db="EMBL/GenBank/DDBJ databases">
        <title>Genomic Encyclopedia of Type Strains, Phase IV (KMG-IV): sequencing the most valuable type-strain genomes for metagenomic binning, comparative biology and taxonomic classification.</title>
        <authorList>
            <person name="Goeker M."/>
        </authorList>
    </citation>
    <scope>NUCLEOTIDE SEQUENCE [LARGE SCALE GENOMIC DNA]</scope>
    <source>
        <strain evidence="13 14">DSM 21634</strain>
    </source>
</reference>
<dbReference type="InterPro" id="IPR014729">
    <property type="entry name" value="Rossmann-like_a/b/a_fold"/>
</dbReference>
<dbReference type="Gene3D" id="3.40.50.620">
    <property type="entry name" value="HUPs"/>
    <property type="match status" value="1"/>
</dbReference>
<dbReference type="EC" id="2.7.7.18" evidence="11"/>
<feature type="domain" description="Cytidyltransferase-like" evidence="12">
    <location>
        <begin position="13"/>
        <end position="177"/>
    </location>
</feature>
<evidence type="ECO:0000256" key="7">
    <source>
        <dbReference type="ARBA" id="ARBA00022741"/>
    </source>
</evidence>
<dbReference type="HAMAP" id="MF_00244">
    <property type="entry name" value="NaMN_adenylyltr"/>
    <property type="match status" value="1"/>
</dbReference>
<dbReference type="GO" id="GO:0005524">
    <property type="term" value="F:ATP binding"/>
    <property type="evidence" value="ECO:0007669"/>
    <property type="project" value="UniProtKB-KW"/>
</dbReference>
<keyword evidence="8 11" id="KW-0067">ATP-binding</keyword>
<dbReference type="OrthoDB" id="5295945at2"/>